<comment type="caution">
    <text evidence="1">The sequence shown here is derived from an EMBL/GenBank/DDBJ whole genome shotgun (WGS) entry which is preliminary data.</text>
</comment>
<dbReference type="PANTHER" id="PTHR38846">
    <property type="entry name" value="C3H1-TYPE DOMAIN-CONTAINING PROTEIN"/>
    <property type="match status" value="1"/>
</dbReference>
<dbReference type="PANTHER" id="PTHR38846:SF1">
    <property type="entry name" value="C3H1-TYPE DOMAIN-CONTAINING PROTEIN"/>
    <property type="match status" value="1"/>
</dbReference>
<accession>A0AAD7B3G3</accession>
<dbReference type="AlphaFoldDB" id="A0AAD7B3G3"/>
<reference evidence="1" key="1">
    <citation type="submission" date="2023-03" db="EMBL/GenBank/DDBJ databases">
        <title>Massive genome expansion in bonnet fungi (Mycena s.s.) driven by repeated elements and novel gene families across ecological guilds.</title>
        <authorList>
            <consortium name="Lawrence Berkeley National Laboratory"/>
            <person name="Harder C.B."/>
            <person name="Miyauchi S."/>
            <person name="Viragh M."/>
            <person name="Kuo A."/>
            <person name="Thoen E."/>
            <person name="Andreopoulos B."/>
            <person name="Lu D."/>
            <person name="Skrede I."/>
            <person name="Drula E."/>
            <person name="Henrissat B."/>
            <person name="Morin E."/>
            <person name="Kohler A."/>
            <person name="Barry K."/>
            <person name="LaButti K."/>
            <person name="Morin E."/>
            <person name="Salamov A."/>
            <person name="Lipzen A."/>
            <person name="Mereny Z."/>
            <person name="Hegedus B."/>
            <person name="Baldrian P."/>
            <person name="Stursova M."/>
            <person name="Weitz H."/>
            <person name="Taylor A."/>
            <person name="Grigoriev I.V."/>
            <person name="Nagy L.G."/>
            <person name="Martin F."/>
            <person name="Kauserud H."/>
        </authorList>
    </citation>
    <scope>NUCLEOTIDE SEQUENCE</scope>
    <source>
        <strain evidence="1">9284</strain>
    </source>
</reference>
<protein>
    <submittedName>
        <fullName evidence="1">Uncharacterized protein</fullName>
    </submittedName>
</protein>
<evidence type="ECO:0000313" key="1">
    <source>
        <dbReference type="EMBL" id="KAJ7609437.1"/>
    </source>
</evidence>
<proteinExistence type="predicted"/>
<evidence type="ECO:0000313" key="2">
    <source>
        <dbReference type="Proteomes" id="UP001221142"/>
    </source>
</evidence>
<keyword evidence="2" id="KW-1185">Reference proteome</keyword>
<dbReference type="Proteomes" id="UP001221142">
    <property type="component" value="Unassembled WGS sequence"/>
</dbReference>
<sequence length="150" mass="17304">MSAYWTAHPDFNHNPALPLRQQFGALAALRGWRKRSKVYNREWEKCGREEFTFQFGSDENRLAGWQAMCALVGVNENDVPASITRCKQLLRRHWVNIYDLLDAQRSGTIAKTHPSCGALQHYTISKHKIFPLKSAKGNRFLKVLLIDMFV</sequence>
<name>A0AAD7B3G3_9AGAR</name>
<organism evidence="1 2">
    <name type="scientific">Roridomyces roridus</name>
    <dbReference type="NCBI Taxonomy" id="1738132"/>
    <lineage>
        <taxon>Eukaryota</taxon>
        <taxon>Fungi</taxon>
        <taxon>Dikarya</taxon>
        <taxon>Basidiomycota</taxon>
        <taxon>Agaricomycotina</taxon>
        <taxon>Agaricomycetes</taxon>
        <taxon>Agaricomycetidae</taxon>
        <taxon>Agaricales</taxon>
        <taxon>Marasmiineae</taxon>
        <taxon>Mycenaceae</taxon>
        <taxon>Roridomyces</taxon>
    </lineage>
</organism>
<gene>
    <name evidence="1" type="ORF">FB45DRAFT_1066847</name>
</gene>
<dbReference type="EMBL" id="JARKIF010000040">
    <property type="protein sequence ID" value="KAJ7609437.1"/>
    <property type="molecule type" value="Genomic_DNA"/>
</dbReference>